<dbReference type="EMBL" id="KN726714">
    <property type="protein sequence ID" value="KIH67401.1"/>
    <property type="molecule type" value="Genomic_DNA"/>
</dbReference>
<keyword evidence="1" id="KW-1133">Transmembrane helix</keyword>
<evidence type="ECO:0000313" key="3">
    <source>
        <dbReference type="Proteomes" id="UP000054047"/>
    </source>
</evidence>
<feature type="transmembrane region" description="Helical" evidence="1">
    <location>
        <begin position="33"/>
        <end position="57"/>
    </location>
</feature>
<keyword evidence="3" id="KW-1185">Reference proteome</keyword>
<reference evidence="2 3" key="1">
    <citation type="submission" date="2013-12" db="EMBL/GenBank/DDBJ databases">
        <title>Draft genome of the parsitic nematode Ancylostoma duodenale.</title>
        <authorList>
            <person name="Mitreva M."/>
        </authorList>
    </citation>
    <scope>NUCLEOTIDE SEQUENCE [LARGE SCALE GENOMIC DNA]</scope>
    <source>
        <strain evidence="2 3">Zhejiang</strain>
    </source>
</reference>
<keyword evidence="1" id="KW-0812">Transmembrane</keyword>
<name>A0A0C2HCY5_9BILA</name>
<evidence type="ECO:0000313" key="2">
    <source>
        <dbReference type="EMBL" id="KIH67401.1"/>
    </source>
</evidence>
<protein>
    <submittedName>
        <fullName evidence="2">Uncharacterized protein</fullName>
    </submittedName>
</protein>
<dbReference type="OrthoDB" id="9894375at2759"/>
<sequence length="82" mass="9204">MRKSDCFRRSLFILLHSYFVDFRHVITPRSVRCAIALAYFVPSTVFLVMFCTVPGGFRAPIPFAFFSKDGCNGGGILRGFSS</sequence>
<organism evidence="2 3">
    <name type="scientific">Ancylostoma duodenale</name>
    <dbReference type="NCBI Taxonomy" id="51022"/>
    <lineage>
        <taxon>Eukaryota</taxon>
        <taxon>Metazoa</taxon>
        <taxon>Ecdysozoa</taxon>
        <taxon>Nematoda</taxon>
        <taxon>Chromadorea</taxon>
        <taxon>Rhabditida</taxon>
        <taxon>Rhabditina</taxon>
        <taxon>Rhabditomorpha</taxon>
        <taxon>Strongyloidea</taxon>
        <taxon>Ancylostomatidae</taxon>
        <taxon>Ancylostomatinae</taxon>
        <taxon>Ancylostoma</taxon>
    </lineage>
</organism>
<dbReference type="AlphaFoldDB" id="A0A0C2HCY5"/>
<dbReference type="Proteomes" id="UP000054047">
    <property type="component" value="Unassembled WGS sequence"/>
</dbReference>
<keyword evidence="1" id="KW-0472">Membrane</keyword>
<accession>A0A0C2HCY5</accession>
<gene>
    <name evidence="2" type="ORF">ANCDUO_02268</name>
</gene>
<proteinExistence type="predicted"/>
<evidence type="ECO:0000256" key="1">
    <source>
        <dbReference type="SAM" id="Phobius"/>
    </source>
</evidence>